<dbReference type="Proteomes" id="UP000076154">
    <property type="component" value="Unassembled WGS sequence"/>
</dbReference>
<protein>
    <submittedName>
        <fullName evidence="2">Uncharacterized protein</fullName>
    </submittedName>
</protein>
<sequence length="161" mass="17114">MKLFTTILLSFGTLVLSVTGAAVPPSTWLSVEDVSSEFNANATSLNKRLGPEIVTCYNAGTKVDRAPSVASIDDFCGRIIGTYIPDGRTLAYRYDWGSFTILVSGQALNGCSFTVDGNCNRLLRLPLDGCNTGGENGKQGGYESDLCGSWTYDPGSNGSDF</sequence>
<name>A0A369JH62_HYPMA</name>
<organism evidence="2 3">
    <name type="scientific">Hypsizygus marmoreus</name>
    <name type="common">White beech mushroom</name>
    <name type="synonym">Agaricus marmoreus</name>
    <dbReference type="NCBI Taxonomy" id="39966"/>
    <lineage>
        <taxon>Eukaryota</taxon>
        <taxon>Fungi</taxon>
        <taxon>Dikarya</taxon>
        <taxon>Basidiomycota</taxon>
        <taxon>Agaricomycotina</taxon>
        <taxon>Agaricomycetes</taxon>
        <taxon>Agaricomycetidae</taxon>
        <taxon>Agaricales</taxon>
        <taxon>Tricholomatineae</taxon>
        <taxon>Lyophyllaceae</taxon>
        <taxon>Hypsizygus</taxon>
    </lineage>
</organism>
<evidence type="ECO:0000313" key="3">
    <source>
        <dbReference type="Proteomes" id="UP000076154"/>
    </source>
</evidence>
<feature type="signal peptide" evidence="1">
    <location>
        <begin position="1"/>
        <end position="20"/>
    </location>
</feature>
<accession>A0A369JH62</accession>
<reference evidence="2" key="1">
    <citation type="submission" date="2018-04" db="EMBL/GenBank/DDBJ databases">
        <title>Whole genome sequencing of Hypsizygus marmoreus.</title>
        <authorList>
            <person name="Choi I.-G."/>
            <person name="Min B."/>
            <person name="Kim J.-G."/>
            <person name="Kim S."/>
            <person name="Oh Y.-L."/>
            <person name="Kong W.-S."/>
            <person name="Park H."/>
            <person name="Jeong J."/>
            <person name="Song E.-S."/>
        </authorList>
    </citation>
    <scope>NUCLEOTIDE SEQUENCE [LARGE SCALE GENOMIC DNA]</scope>
    <source>
        <strain evidence="2">51987-8</strain>
    </source>
</reference>
<dbReference type="AlphaFoldDB" id="A0A369JH62"/>
<keyword evidence="3" id="KW-1185">Reference proteome</keyword>
<comment type="caution">
    <text evidence="2">The sequence shown here is derived from an EMBL/GenBank/DDBJ whole genome shotgun (WGS) entry which is preliminary data.</text>
</comment>
<keyword evidence="1" id="KW-0732">Signal</keyword>
<dbReference type="InParanoid" id="A0A369JH62"/>
<feature type="chain" id="PRO_5016819585" evidence="1">
    <location>
        <begin position="21"/>
        <end position="161"/>
    </location>
</feature>
<dbReference type="OrthoDB" id="2888338at2759"/>
<gene>
    <name evidence="2" type="ORF">Hypma_012112</name>
</gene>
<dbReference type="EMBL" id="LUEZ02000058">
    <property type="protein sequence ID" value="RDB20652.1"/>
    <property type="molecule type" value="Genomic_DNA"/>
</dbReference>
<evidence type="ECO:0000256" key="1">
    <source>
        <dbReference type="SAM" id="SignalP"/>
    </source>
</evidence>
<proteinExistence type="predicted"/>
<evidence type="ECO:0000313" key="2">
    <source>
        <dbReference type="EMBL" id="RDB20652.1"/>
    </source>
</evidence>